<dbReference type="GO" id="GO:0008108">
    <property type="term" value="F:UDP-glucose:hexose-1-phosphate uridylyltransferase activity"/>
    <property type="evidence" value="ECO:0007669"/>
    <property type="project" value="UniProtKB-UniRule"/>
</dbReference>
<evidence type="ECO:0000256" key="7">
    <source>
        <dbReference type="ARBA" id="ARBA00023277"/>
    </source>
</evidence>
<evidence type="ECO:0000256" key="2">
    <source>
        <dbReference type="ARBA" id="ARBA00004947"/>
    </source>
</evidence>
<evidence type="ECO:0000256" key="6">
    <source>
        <dbReference type="ARBA" id="ARBA00023144"/>
    </source>
</evidence>
<dbReference type="EMBL" id="JADINF010000081">
    <property type="protein sequence ID" value="MBO8424043.1"/>
    <property type="molecule type" value="Genomic_DNA"/>
</dbReference>
<keyword evidence="4 8" id="KW-0808">Transferase</keyword>
<evidence type="ECO:0000256" key="8">
    <source>
        <dbReference type="HAMAP-Rule" id="MF_00571"/>
    </source>
</evidence>
<evidence type="ECO:0000313" key="11">
    <source>
        <dbReference type="Proteomes" id="UP000727857"/>
    </source>
</evidence>
<sequence length="511" mass="56319">MPKQNAPIGKLLANLVAYAQDNLDLGTFDAIYARNRLLAMFKLSEPSAADSEIPPLQTGILDPIVEYAVANGLTDESEKLLFETRVMGLVTPAPSVVIAEFDAIAANEGTEAATDYLNKIGVNSNYIRMVDIKKNIKWTAEFPTGNLTVTINLSKPEKSNEQVARERNAPATNYPKCLLCLDNLGFDGNARHPARETIRVIPLYLNDEPWFMQFSPYVYFDGHCIAVSAEHHPMSITDKTFVRLLDFVEMFPHYFIGSNADLPIVGGSILAHEHYQGGKKVLPMFSRPVRRQFASKAYPSVNIGILDWYNSVVKLSGRVRADVEAAASAILAKWRKYTDTSVGIIAETSAPHNTITPIATIENGDYVLYLILRNNRTDDKHPYGIYHPTEDMHNIKKEGIGLIEAMGTFILPGRLASEIRGIVDILSGSAPLDFASLSDETNPLSKHLGMIMQLANDHGTANSVDDAESIIVKYVNETCVRILECTAVFKNTEAGQEAFAKFLAALEIEPA</sequence>
<dbReference type="PROSITE" id="PS01163">
    <property type="entry name" value="GAL_P_UDP_TRANSF_II"/>
    <property type="match status" value="1"/>
</dbReference>
<keyword evidence="7 8" id="KW-0119">Carbohydrate metabolism</keyword>
<comment type="similarity">
    <text evidence="8">Belongs to the galactose-1-phosphate uridylyltransferase type 2 family.</text>
</comment>
<evidence type="ECO:0000256" key="1">
    <source>
        <dbReference type="ARBA" id="ARBA00001107"/>
    </source>
</evidence>
<comment type="catalytic activity">
    <reaction evidence="1 8">
        <text>alpha-D-galactose 1-phosphate + UDP-alpha-D-glucose = alpha-D-glucose 1-phosphate + UDP-alpha-D-galactose</text>
        <dbReference type="Rhea" id="RHEA:13989"/>
        <dbReference type="ChEBI" id="CHEBI:58336"/>
        <dbReference type="ChEBI" id="CHEBI:58601"/>
        <dbReference type="ChEBI" id="CHEBI:58885"/>
        <dbReference type="ChEBI" id="CHEBI:66914"/>
        <dbReference type="EC" id="2.7.7.12"/>
    </reaction>
</comment>
<name>A0A940DI52_9FIRM</name>
<dbReference type="GO" id="GO:0006012">
    <property type="term" value="P:galactose metabolic process"/>
    <property type="evidence" value="ECO:0007669"/>
    <property type="project" value="UniProtKB-UniRule"/>
</dbReference>
<keyword evidence="6 8" id="KW-0299">Galactose metabolism</keyword>
<proteinExistence type="inferred from homology"/>
<dbReference type="AlphaFoldDB" id="A0A940DI52"/>
<reference evidence="10" key="2">
    <citation type="journal article" date="2021" name="PeerJ">
        <title>Extensive microbial diversity within the chicken gut microbiome revealed by metagenomics and culture.</title>
        <authorList>
            <person name="Gilroy R."/>
            <person name="Ravi A."/>
            <person name="Getino M."/>
            <person name="Pursley I."/>
            <person name="Horton D.L."/>
            <person name="Alikhan N.F."/>
            <person name="Baker D."/>
            <person name="Gharbi K."/>
            <person name="Hall N."/>
            <person name="Watson M."/>
            <person name="Adriaenssens E.M."/>
            <person name="Foster-Nyarko E."/>
            <person name="Jarju S."/>
            <person name="Secka A."/>
            <person name="Antonio M."/>
            <person name="Oren A."/>
            <person name="Chaudhuri R.R."/>
            <person name="La Ragione R."/>
            <person name="Hildebrand F."/>
            <person name="Pallen M.J."/>
        </authorList>
    </citation>
    <scope>NUCLEOTIDE SEQUENCE</scope>
    <source>
        <strain evidence="10">517</strain>
    </source>
</reference>
<organism evidence="10 11">
    <name type="scientific">Candidatus Stercoripulliclostridium pullicola</name>
    <dbReference type="NCBI Taxonomy" id="2840953"/>
    <lineage>
        <taxon>Bacteria</taxon>
        <taxon>Bacillati</taxon>
        <taxon>Bacillota</taxon>
        <taxon>Clostridia</taxon>
        <taxon>Eubacteriales</taxon>
        <taxon>Candidatus Stercoripulliclostridium</taxon>
    </lineage>
</organism>
<evidence type="ECO:0000313" key="10">
    <source>
        <dbReference type="EMBL" id="MBO8424043.1"/>
    </source>
</evidence>
<keyword evidence="3 8" id="KW-0963">Cytoplasm</keyword>
<feature type="domain" description="Galactose-1-phosphate uridyl transferase N-terminal" evidence="9">
    <location>
        <begin position="29"/>
        <end position="233"/>
    </location>
</feature>
<evidence type="ECO:0000259" key="9">
    <source>
        <dbReference type="Pfam" id="PF01087"/>
    </source>
</evidence>
<dbReference type="HAMAP" id="MF_00571">
    <property type="entry name" value="GalP_UDP_trans"/>
    <property type="match status" value="1"/>
</dbReference>
<gene>
    <name evidence="8" type="primary">galT</name>
    <name evidence="10" type="ORF">IAB16_03395</name>
</gene>
<dbReference type="Pfam" id="PF01087">
    <property type="entry name" value="GalP_UDP_transf"/>
    <property type="match status" value="1"/>
</dbReference>
<comment type="caution">
    <text evidence="10">The sequence shown here is derived from an EMBL/GenBank/DDBJ whole genome shotgun (WGS) entry which is preliminary data.</text>
</comment>
<comment type="pathway">
    <text evidence="2 8">Carbohydrate metabolism; galactose metabolism.</text>
</comment>
<reference evidence="10" key="1">
    <citation type="submission" date="2020-10" db="EMBL/GenBank/DDBJ databases">
        <authorList>
            <person name="Gilroy R."/>
        </authorList>
    </citation>
    <scope>NUCLEOTIDE SEQUENCE</scope>
    <source>
        <strain evidence="10">517</strain>
    </source>
</reference>
<comment type="subcellular location">
    <subcellularLocation>
        <location evidence="8">Cytoplasm</location>
    </subcellularLocation>
</comment>
<keyword evidence="5 8" id="KW-0548">Nucleotidyltransferase</keyword>
<protein>
    <recommendedName>
        <fullName evidence="8">Galactose-1-phosphate uridylyltransferase</fullName>
        <shortName evidence="8">Gal-1-P uridylyltransferase</shortName>
        <ecNumber evidence="8">2.7.7.12</ecNumber>
    </recommendedName>
    <alternativeName>
        <fullName evidence="8">UDP-glucose--hexose-1-phosphate uridylyltransferase</fullName>
    </alternativeName>
</protein>
<dbReference type="PANTHER" id="PTHR39191">
    <property type="entry name" value="GALACTOSE-1-PHOSPHATE URIDYLYLTRANSFERASE"/>
    <property type="match status" value="1"/>
</dbReference>
<evidence type="ECO:0000256" key="4">
    <source>
        <dbReference type="ARBA" id="ARBA00022679"/>
    </source>
</evidence>
<dbReference type="GO" id="GO:0005737">
    <property type="term" value="C:cytoplasm"/>
    <property type="evidence" value="ECO:0007669"/>
    <property type="project" value="UniProtKB-SubCell"/>
</dbReference>
<accession>A0A940DI52</accession>
<evidence type="ECO:0000256" key="3">
    <source>
        <dbReference type="ARBA" id="ARBA00022490"/>
    </source>
</evidence>
<dbReference type="InterPro" id="IPR023425">
    <property type="entry name" value="GalP_uridyl_Trfase_II_CS"/>
</dbReference>
<dbReference type="Proteomes" id="UP000727857">
    <property type="component" value="Unassembled WGS sequence"/>
</dbReference>
<dbReference type="EC" id="2.7.7.12" evidence="8"/>
<dbReference type="PANTHER" id="PTHR39191:SF1">
    <property type="entry name" value="DUF4922 DOMAIN-CONTAINING PROTEIN"/>
    <property type="match status" value="1"/>
</dbReference>
<evidence type="ECO:0000256" key="5">
    <source>
        <dbReference type="ARBA" id="ARBA00022695"/>
    </source>
</evidence>
<dbReference type="InterPro" id="IPR000766">
    <property type="entry name" value="GalP_uridyl_Trfase_II"/>
</dbReference>
<dbReference type="InterPro" id="IPR005849">
    <property type="entry name" value="GalP_Utransf_N"/>
</dbReference>